<name>A0A379FWX4_PRORE</name>
<dbReference type="Proteomes" id="UP000254208">
    <property type="component" value="Unassembled WGS sequence"/>
</dbReference>
<dbReference type="GO" id="GO:0003824">
    <property type="term" value="F:catalytic activity"/>
    <property type="evidence" value="ECO:0007669"/>
    <property type="project" value="UniProtKB-ARBA"/>
</dbReference>
<dbReference type="EMBL" id="UGTZ01000001">
    <property type="protein sequence ID" value="SUC33240.1"/>
    <property type="molecule type" value="Genomic_DNA"/>
</dbReference>
<sequence>MLSGEKVTITTGNDLTVKGSSVVAENDVSLTAGNNVDITADNKLHVGGADLIAQKDLNFTGDSVQIDPGYDAKQQEVSVGAATRPGR</sequence>
<reference evidence="2 3" key="1">
    <citation type="submission" date="2018-06" db="EMBL/GenBank/DDBJ databases">
        <authorList>
            <consortium name="Pathogen Informatics"/>
            <person name="Doyle S."/>
        </authorList>
    </citation>
    <scope>NUCLEOTIDE SEQUENCE [LARGE SCALE GENOMIC DNA]</scope>
    <source>
        <strain evidence="2 3">NCTC11801</strain>
    </source>
</reference>
<accession>A0A379FWX4</accession>
<organism evidence="2 3">
    <name type="scientific">Providencia rettgeri</name>
    <dbReference type="NCBI Taxonomy" id="587"/>
    <lineage>
        <taxon>Bacteria</taxon>
        <taxon>Pseudomonadati</taxon>
        <taxon>Pseudomonadota</taxon>
        <taxon>Gammaproteobacteria</taxon>
        <taxon>Enterobacterales</taxon>
        <taxon>Morganellaceae</taxon>
        <taxon>Providencia</taxon>
    </lineage>
</organism>
<dbReference type="AlphaFoldDB" id="A0A379FWX4"/>
<proteinExistence type="predicted"/>
<evidence type="ECO:0000313" key="2">
    <source>
        <dbReference type="EMBL" id="SUC33240.1"/>
    </source>
</evidence>
<evidence type="ECO:0000256" key="1">
    <source>
        <dbReference type="ARBA" id="ARBA00022656"/>
    </source>
</evidence>
<gene>
    <name evidence="2" type="ORF">NCTC11801_04248</name>
</gene>
<protein>
    <submittedName>
        <fullName evidence="2">Uncharacterized protein</fullName>
    </submittedName>
</protein>
<dbReference type="GO" id="GO:0090729">
    <property type="term" value="F:toxin activity"/>
    <property type="evidence" value="ECO:0007669"/>
    <property type="project" value="UniProtKB-KW"/>
</dbReference>
<dbReference type="Pfam" id="PF13332">
    <property type="entry name" value="Fil_haemagg_2"/>
    <property type="match status" value="1"/>
</dbReference>
<dbReference type="InterPro" id="IPR025157">
    <property type="entry name" value="Hemagglutinin_rpt"/>
</dbReference>
<keyword evidence="1" id="KW-0800">Toxin</keyword>
<evidence type="ECO:0000313" key="3">
    <source>
        <dbReference type="Proteomes" id="UP000254208"/>
    </source>
</evidence>